<organism evidence="1 2">
    <name type="scientific">Peronospora effusa</name>
    <dbReference type="NCBI Taxonomy" id="542832"/>
    <lineage>
        <taxon>Eukaryota</taxon>
        <taxon>Sar</taxon>
        <taxon>Stramenopiles</taxon>
        <taxon>Oomycota</taxon>
        <taxon>Peronosporomycetes</taxon>
        <taxon>Peronosporales</taxon>
        <taxon>Peronosporaceae</taxon>
        <taxon>Peronospora</taxon>
    </lineage>
</organism>
<reference evidence="1 2" key="1">
    <citation type="submission" date="2018-06" db="EMBL/GenBank/DDBJ databases">
        <title>Comparative genomics of downy mildews reveals potential adaptations to biotrophy.</title>
        <authorList>
            <person name="Fletcher K."/>
            <person name="Klosterman S.J."/>
            <person name="Derevnina L."/>
            <person name="Martin F."/>
            <person name="Koike S."/>
            <person name="Reyes Chin-Wo S."/>
            <person name="Mou B."/>
            <person name="Michelmore R."/>
        </authorList>
    </citation>
    <scope>NUCLEOTIDE SEQUENCE [LARGE SCALE GENOMIC DNA]</scope>
    <source>
        <strain evidence="1 2">R13</strain>
    </source>
</reference>
<dbReference type="VEuPathDB" id="FungiDB:DD237_007722"/>
<gene>
    <name evidence="1" type="ORF">DD237_007722</name>
</gene>
<evidence type="ECO:0000313" key="1">
    <source>
        <dbReference type="EMBL" id="RQM12656.1"/>
    </source>
</evidence>
<name>A0A3R7W6E5_9STRA</name>
<sequence length="66" mass="7449">MLKEHGLEKAHSVRVLITSDWNDTEYAMLKLLPVSGGDGVTRELLQELDLQFDEPMPLRVDDQAAL</sequence>
<protein>
    <submittedName>
        <fullName evidence="1">Uncharacterized protein</fullName>
    </submittedName>
</protein>
<proteinExistence type="predicted"/>
<accession>A0A3R7W6E5</accession>
<dbReference type="EMBL" id="QKXF01000317">
    <property type="protein sequence ID" value="RQM12656.1"/>
    <property type="molecule type" value="Genomic_DNA"/>
</dbReference>
<evidence type="ECO:0000313" key="2">
    <source>
        <dbReference type="Proteomes" id="UP000286097"/>
    </source>
</evidence>
<comment type="caution">
    <text evidence="1">The sequence shown here is derived from an EMBL/GenBank/DDBJ whole genome shotgun (WGS) entry which is preliminary data.</text>
</comment>
<dbReference type="Proteomes" id="UP000286097">
    <property type="component" value="Unassembled WGS sequence"/>
</dbReference>
<dbReference type="AlphaFoldDB" id="A0A3R7W6E5"/>